<evidence type="ECO:0000259" key="3">
    <source>
        <dbReference type="Pfam" id="PF01648"/>
    </source>
</evidence>
<evidence type="ECO:0000313" key="5">
    <source>
        <dbReference type="Proteomes" id="UP001214441"/>
    </source>
</evidence>
<feature type="domain" description="4'-phosphopantetheinyl transferase" evidence="3">
    <location>
        <begin position="122"/>
        <end position="184"/>
    </location>
</feature>
<evidence type="ECO:0000313" key="4">
    <source>
        <dbReference type="EMBL" id="MDJ1134975.1"/>
    </source>
</evidence>
<dbReference type="InterPro" id="IPR050559">
    <property type="entry name" value="P-Pant_transferase_sf"/>
</dbReference>
<dbReference type="Pfam" id="PF01648">
    <property type="entry name" value="ACPS"/>
    <property type="match status" value="1"/>
</dbReference>
<keyword evidence="5" id="KW-1185">Reference proteome</keyword>
<gene>
    <name evidence="4" type="ORF">NMN56_024050</name>
</gene>
<dbReference type="InterPro" id="IPR008278">
    <property type="entry name" value="4-PPantetheinyl_Trfase_dom"/>
</dbReference>
<name>A0ABT7A0W7_9ACTN</name>
<protein>
    <submittedName>
        <fullName evidence="4">4'-phosphopantetheinyl transferase superfamily protein</fullName>
    </submittedName>
</protein>
<dbReference type="InterPro" id="IPR037143">
    <property type="entry name" value="4-PPantetheinyl_Trfase_dom_sf"/>
</dbReference>
<accession>A0ABT7A0W7</accession>
<dbReference type="RefSeq" id="WP_274041415.1">
    <property type="nucleotide sequence ID" value="NZ_JANCPR020000025.1"/>
</dbReference>
<reference evidence="4 5" key="1">
    <citation type="submission" date="2023-05" db="EMBL/GenBank/DDBJ databases">
        <title>Streptantibioticus silvisoli sp. nov., acidotolerant actinomycetes 1 from pine litter.</title>
        <authorList>
            <person name="Swiecimska M."/>
            <person name="Golinska P."/>
            <person name="Sangal V."/>
            <person name="Wachnowicz B."/>
            <person name="Goodfellow M."/>
        </authorList>
    </citation>
    <scope>NUCLEOTIDE SEQUENCE [LARGE SCALE GENOMIC DNA]</scope>
    <source>
        <strain evidence="4 5">DSM 42109</strain>
    </source>
</reference>
<dbReference type="Gene3D" id="3.90.470.20">
    <property type="entry name" value="4'-phosphopantetheinyl transferase domain"/>
    <property type="match status" value="1"/>
</dbReference>
<evidence type="ECO:0000256" key="2">
    <source>
        <dbReference type="ARBA" id="ARBA00022679"/>
    </source>
</evidence>
<dbReference type="EMBL" id="JANCPR020000025">
    <property type="protein sequence ID" value="MDJ1134975.1"/>
    <property type="molecule type" value="Genomic_DNA"/>
</dbReference>
<comment type="caution">
    <text evidence="4">The sequence shown here is derived from an EMBL/GenBank/DDBJ whole genome shotgun (WGS) entry which is preliminary data.</text>
</comment>
<dbReference type="PANTHER" id="PTHR12215:SF10">
    <property type="entry name" value="L-AMINOADIPATE-SEMIALDEHYDE DEHYDROGENASE-PHOSPHOPANTETHEINYL TRANSFERASE"/>
    <property type="match status" value="1"/>
</dbReference>
<organism evidence="4 5">
    <name type="scientific">Streptomyces iconiensis</name>
    <dbReference type="NCBI Taxonomy" id="1384038"/>
    <lineage>
        <taxon>Bacteria</taxon>
        <taxon>Bacillati</taxon>
        <taxon>Actinomycetota</taxon>
        <taxon>Actinomycetes</taxon>
        <taxon>Kitasatosporales</taxon>
        <taxon>Streptomycetaceae</taxon>
        <taxon>Streptomyces</taxon>
    </lineage>
</organism>
<keyword evidence="2 4" id="KW-0808">Transferase</keyword>
<sequence>MSGNGFLDVWPLVLPPPERLGQLLGTARLDASALDARERARASSFSRPGDAARYTAAHVALRRILGGYLALAPARVTFFREPCPGCGERHGRPAVAHRGPPLHFSLSHSGERVLVAVASETVGVDVQRRPGPGTVEICARLLHPGERAELEACELPARRRAFGRIWARKEAFLKALGTGLRRDPAADYLGADPERRPGPWSVRDIGCGPGHDAAVAFPATLAAPRTVVRLSEDVLTTEWRRRSSVPMSGGAVSRGRR</sequence>
<dbReference type="Proteomes" id="UP001214441">
    <property type="component" value="Unassembled WGS sequence"/>
</dbReference>
<evidence type="ECO:0000256" key="1">
    <source>
        <dbReference type="ARBA" id="ARBA00010990"/>
    </source>
</evidence>
<comment type="similarity">
    <text evidence="1">Belongs to the P-Pant transferase superfamily. Gsp/Sfp/HetI/AcpT family.</text>
</comment>
<dbReference type="PANTHER" id="PTHR12215">
    <property type="entry name" value="PHOSPHOPANTETHEINE TRANSFERASE"/>
    <property type="match status" value="1"/>
</dbReference>
<dbReference type="SUPFAM" id="SSF56214">
    <property type="entry name" value="4'-phosphopantetheinyl transferase"/>
    <property type="match status" value="2"/>
</dbReference>
<proteinExistence type="inferred from homology"/>
<dbReference type="GO" id="GO:0016740">
    <property type="term" value="F:transferase activity"/>
    <property type="evidence" value="ECO:0007669"/>
    <property type="project" value="UniProtKB-KW"/>
</dbReference>